<organism evidence="2 3">
    <name type="scientific">Kaistia defluvii</name>
    <dbReference type="NCBI Taxonomy" id="410841"/>
    <lineage>
        <taxon>Bacteria</taxon>
        <taxon>Pseudomonadati</taxon>
        <taxon>Pseudomonadota</taxon>
        <taxon>Alphaproteobacteria</taxon>
        <taxon>Hyphomicrobiales</taxon>
        <taxon>Kaistiaceae</taxon>
        <taxon>Kaistia</taxon>
    </lineage>
</organism>
<dbReference type="RefSeq" id="WP_354547869.1">
    <property type="nucleotide sequence ID" value="NZ_JBEPSM010000001.1"/>
</dbReference>
<sequence>MKLLLDTQTWFWWMMGSPRLSLPARAAIADAGNDPLVSAASVLELLGKRRIGILPAMQRLADHVDDEIEEAGFGRLPITIQHAARAETFAGAHADPFDRILIAQALIEDIVLVSNETFYDRFGVRRLWDAAISPG</sequence>
<accession>A0ABV2QSY0</accession>
<comment type="caution">
    <text evidence="2">The sequence shown here is derived from an EMBL/GenBank/DDBJ whole genome shotgun (WGS) entry which is preliminary data.</text>
</comment>
<reference evidence="2 3" key="1">
    <citation type="submission" date="2024-06" db="EMBL/GenBank/DDBJ databases">
        <title>Sorghum-associated microbial communities from plants grown in Nebraska, USA.</title>
        <authorList>
            <person name="Schachtman D."/>
        </authorList>
    </citation>
    <scope>NUCLEOTIDE SEQUENCE [LARGE SCALE GENOMIC DNA]</scope>
    <source>
        <strain evidence="2 3">3207</strain>
    </source>
</reference>
<dbReference type="InterPro" id="IPR029060">
    <property type="entry name" value="PIN-like_dom_sf"/>
</dbReference>
<dbReference type="PANTHER" id="PTHR36173:SF2">
    <property type="entry name" value="RIBONUCLEASE VAPC16"/>
    <property type="match status" value="1"/>
</dbReference>
<evidence type="ECO:0000313" key="3">
    <source>
        <dbReference type="Proteomes" id="UP001549321"/>
    </source>
</evidence>
<dbReference type="SUPFAM" id="SSF88723">
    <property type="entry name" value="PIN domain-like"/>
    <property type="match status" value="1"/>
</dbReference>
<gene>
    <name evidence="2" type="ORF">ABIE08_000045</name>
</gene>
<dbReference type="PANTHER" id="PTHR36173">
    <property type="entry name" value="RIBONUCLEASE VAPC16-RELATED"/>
    <property type="match status" value="1"/>
</dbReference>
<keyword evidence="3" id="KW-1185">Reference proteome</keyword>
<dbReference type="CDD" id="cd09872">
    <property type="entry name" value="PIN_Sll0205-like"/>
    <property type="match status" value="1"/>
</dbReference>
<protein>
    <submittedName>
        <fullName evidence="2">PIN domain nuclease of toxin-antitoxin system</fullName>
    </submittedName>
</protein>
<dbReference type="Gene3D" id="3.40.50.1010">
    <property type="entry name" value="5'-nuclease"/>
    <property type="match status" value="1"/>
</dbReference>
<dbReference type="InterPro" id="IPR002716">
    <property type="entry name" value="PIN_dom"/>
</dbReference>
<proteinExistence type="predicted"/>
<dbReference type="InterPro" id="IPR052919">
    <property type="entry name" value="TA_system_RNase"/>
</dbReference>
<dbReference type="Pfam" id="PF01850">
    <property type="entry name" value="PIN"/>
    <property type="match status" value="1"/>
</dbReference>
<dbReference type="EMBL" id="JBEPSM010000001">
    <property type="protein sequence ID" value="MET4632132.1"/>
    <property type="molecule type" value="Genomic_DNA"/>
</dbReference>
<dbReference type="InterPro" id="IPR041705">
    <property type="entry name" value="PIN_Sll0205"/>
</dbReference>
<feature type="domain" description="PIN" evidence="1">
    <location>
        <begin position="4"/>
        <end position="117"/>
    </location>
</feature>
<dbReference type="Proteomes" id="UP001549321">
    <property type="component" value="Unassembled WGS sequence"/>
</dbReference>
<evidence type="ECO:0000313" key="2">
    <source>
        <dbReference type="EMBL" id="MET4632132.1"/>
    </source>
</evidence>
<evidence type="ECO:0000259" key="1">
    <source>
        <dbReference type="Pfam" id="PF01850"/>
    </source>
</evidence>
<name>A0ABV2QSY0_9HYPH</name>